<organism evidence="6 7">
    <name type="scientific">Nothobranchius furzeri</name>
    <name type="common">Turquoise killifish</name>
    <dbReference type="NCBI Taxonomy" id="105023"/>
    <lineage>
        <taxon>Eukaryota</taxon>
        <taxon>Metazoa</taxon>
        <taxon>Chordata</taxon>
        <taxon>Craniata</taxon>
        <taxon>Vertebrata</taxon>
        <taxon>Euteleostomi</taxon>
        <taxon>Actinopterygii</taxon>
        <taxon>Neopterygii</taxon>
        <taxon>Teleostei</taxon>
        <taxon>Neoteleostei</taxon>
        <taxon>Acanthomorphata</taxon>
        <taxon>Ovalentaria</taxon>
        <taxon>Atherinomorphae</taxon>
        <taxon>Cyprinodontiformes</taxon>
        <taxon>Nothobranchiidae</taxon>
        <taxon>Nothobranchius</taxon>
    </lineage>
</organism>
<feature type="domain" description="C1q" evidence="5">
    <location>
        <begin position="55"/>
        <end position="190"/>
    </location>
</feature>
<feature type="transmembrane region" description="Helical" evidence="4">
    <location>
        <begin position="7"/>
        <end position="25"/>
    </location>
</feature>
<keyword evidence="4" id="KW-0812">Transmembrane</keyword>
<dbReference type="InterPro" id="IPR050822">
    <property type="entry name" value="Cerebellin_Synaptic_Org"/>
</dbReference>
<dbReference type="PROSITE" id="PS50871">
    <property type="entry name" value="C1Q"/>
    <property type="match status" value="1"/>
</dbReference>
<proteinExistence type="predicted"/>
<protein>
    <recommendedName>
        <fullName evidence="5">C1q domain-containing protein</fullName>
    </recommendedName>
</protein>
<sequence length="190" mass="21086">MLWYYDFIVFIVVFYLLIVFTFVLIDPAGSALWSALTLCLKLCCRNKVGMVTQKNWMKKVAFSASLMDSGEGDVGPFNVKTPLVFKRVVSNIGNAHNPNTGFFIAPVRGAYHFEFYIFGCGHASHPTAAVLLKNGDHMYIASEHQPSYTVNGASGVTLLLEVGMLCFCISGKTRIQNHHTSFSGHLMFTM</sequence>
<dbReference type="SUPFAM" id="SSF49842">
    <property type="entry name" value="TNF-like"/>
    <property type="match status" value="1"/>
</dbReference>
<dbReference type="Gene3D" id="2.60.120.40">
    <property type="match status" value="1"/>
</dbReference>
<name>A0A8C6LBV6_NOTFU</name>
<dbReference type="PANTHER" id="PTHR22923">
    <property type="entry name" value="CEREBELLIN-RELATED"/>
    <property type="match status" value="1"/>
</dbReference>
<dbReference type="Proteomes" id="UP000694548">
    <property type="component" value="Unassembled WGS sequence"/>
</dbReference>
<evidence type="ECO:0000256" key="4">
    <source>
        <dbReference type="SAM" id="Phobius"/>
    </source>
</evidence>
<dbReference type="GO" id="GO:0005576">
    <property type="term" value="C:extracellular region"/>
    <property type="evidence" value="ECO:0007669"/>
    <property type="project" value="UniProtKB-SubCell"/>
</dbReference>
<dbReference type="PANTHER" id="PTHR22923:SF102">
    <property type="entry name" value="CEREBELLIN 13-RELATED"/>
    <property type="match status" value="1"/>
</dbReference>
<dbReference type="Ensembl" id="ENSNFUT00015019573.1">
    <property type="protein sequence ID" value="ENSNFUP00015018727.1"/>
    <property type="gene ID" value="ENSNFUG00015008918.1"/>
</dbReference>
<reference evidence="6" key="1">
    <citation type="submission" date="2025-08" db="UniProtKB">
        <authorList>
            <consortium name="Ensembl"/>
        </authorList>
    </citation>
    <scope>IDENTIFICATION</scope>
</reference>
<dbReference type="AlphaFoldDB" id="A0A8C6LBV6"/>
<keyword evidence="7" id="KW-1185">Reference proteome</keyword>
<evidence type="ECO:0000259" key="5">
    <source>
        <dbReference type="PROSITE" id="PS50871"/>
    </source>
</evidence>
<keyword evidence="3" id="KW-0732">Signal</keyword>
<keyword evidence="4" id="KW-1133">Transmembrane helix</keyword>
<dbReference type="SMART" id="SM00110">
    <property type="entry name" value="C1Q"/>
    <property type="match status" value="1"/>
</dbReference>
<reference evidence="6" key="2">
    <citation type="submission" date="2025-09" db="UniProtKB">
        <authorList>
            <consortium name="Ensembl"/>
        </authorList>
    </citation>
    <scope>IDENTIFICATION</scope>
</reference>
<comment type="subcellular location">
    <subcellularLocation>
        <location evidence="1">Secreted</location>
    </subcellularLocation>
</comment>
<evidence type="ECO:0000256" key="2">
    <source>
        <dbReference type="ARBA" id="ARBA00022525"/>
    </source>
</evidence>
<dbReference type="InterPro" id="IPR001073">
    <property type="entry name" value="C1q_dom"/>
</dbReference>
<dbReference type="InterPro" id="IPR008983">
    <property type="entry name" value="Tumour_necrosis_fac-like_dom"/>
</dbReference>
<keyword evidence="4" id="KW-0472">Membrane</keyword>
<evidence type="ECO:0000313" key="7">
    <source>
        <dbReference type="Proteomes" id="UP000694548"/>
    </source>
</evidence>
<evidence type="ECO:0000313" key="6">
    <source>
        <dbReference type="Ensembl" id="ENSNFUP00015018727.1"/>
    </source>
</evidence>
<evidence type="ECO:0000256" key="1">
    <source>
        <dbReference type="ARBA" id="ARBA00004613"/>
    </source>
</evidence>
<dbReference type="GeneTree" id="ENSGT00950000183116"/>
<dbReference type="Pfam" id="PF00386">
    <property type="entry name" value="C1q"/>
    <property type="match status" value="1"/>
</dbReference>
<evidence type="ECO:0000256" key="3">
    <source>
        <dbReference type="ARBA" id="ARBA00022729"/>
    </source>
</evidence>
<keyword evidence="2" id="KW-0964">Secreted</keyword>
<dbReference type="PRINTS" id="PR00007">
    <property type="entry name" value="COMPLEMNTC1Q"/>
</dbReference>
<accession>A0A8C6LBV6</accession>